<name>A0A7S3LRA0_9STRA</name>
<protein>
    <submittedName>
        <fullName evidence="2">Uncharacterized protein</fullName>
    </submittedName>
</protein>
<dbReference type="AlphaFoldDB" id="A0A7S3LRA0"/>
<evidence type="ECO:0000256" key="1">
    <source>
        <dbReference type="SAM" id="MobiDB-lite"/>
    </source>
</evidence>
<feature type="region of interest" description="Disordered" evidence="1">
    <location>
        <begin position="130"/>
        <end position="180"/>
    </location>
</feature>
<evidence type="ECO:0000313" key="2">
    <source>
        <dbReference type="EMBL" id="CAE0438985.1"/>
    </source>
</evidence>
<reference evidence="2" key="1">
    <citation type="submission" date="2021-01" db="EMBL/GenBank/DDBJ databases">
        <authorList>
            <person name="Corre E."/>
            <person name="Pelletier E."/>
            <person name="Niang G."/>
            <person name="Scheremetjew M."/>
            <person name="Finn R."/>
            <person name="Kale V."/>
            <person name="Holt S."/>
            <person name="Cochrane G."/>
            <person name="Meng A."/>
            <person name="Brown T."/>
            <person name="Cohen L."/>
        </authorList>
    </citation>
    <scope>NUCLEOTIDE SEQUENCE</scope>
    <source>
        <strain evidence="2">GSBS06</strain>
    </source>
</reference>
<feature type="compositionally biased region" description="Basic residues" evidence="1">
    <location>
        <begin position="1"/>
        <end position="26"/>
    </location>
</feature>
<feature type="compositionally biased region" description="Basic and acidic residues" evidence="1">
    <location>
        <begin position="236"/>
        <end position="262"/>
    </location>
</feature>
<proteinExistence type="predicted"/>
<feature type="compositionally biased region" description="Basic and acidic residues" evidence="1">
    <location>
        <begin position="132"/>
        <end position="173"/>
    </location>
</feature>
<gene>
    <name evidence="2" type="ORF">ASTO00021_LOCUS9209</name>
</gene>
<organism evidence="2">
    <name type="scientific">Aplanochytrium stocchinoi</name>
    <dbReference type="NCBI Taxonomy" id="215587"/>
    <lineage>
        <taxon>Eukaryota</taxon>
        <taxon>Sar</taxon>
        <taxon>Stramenopiles</taxon>
        <taxon>Bigyra</taxon>
        <taxon>Labyrinthulomycetes</taxon>
        <taxon>Thraustochytrida</taxon>
        <taxon>Thraustochytriidae</taxon>
        <taxon>Aplanochytrium</taxon>
    </lineage>
</organism>
<sequence length="442" mass="50761">MARKKGSLGKKKGTKIGKKRNKKKKQNIWEDRAPSVASLRQLSYFKNQATLDRVSGAHPVSFKADHSDRFELFEQLRRFYQRFDKVHVTAGIGQIVDWALIHGRDELNQRLLIKYGETLDTLLKLEEEEDAREARMRTYTEESHESSETWHYESVDHEGSQMSQEHEYERKDTSNSNKPKTLREKLSTFFEKHDPNQLAIGLDDIIDVAKTDGIDALNQELKSKYDANLDDVDEATSDKVKPTVEEVKKNSAKREKKNKDRPQQPPRKPRKPKPSPGAVKLITSEQSSPITTSEKSKGSKTSLASGGSRVRKKLPDYVKHLISMYYAVYDPYKLSNGGVKVVYRWTEDNGAEALSKQLEAKYGEGFKPFVKRANELQDELVKFYTKYDKQRLVQGLEKIVKWGLKNGRPALNFSLREMYGYDLNWETAGNVDVSFDAITPDF</sequence>
<dbReference type="EMBL" id="HBIN01012250">
    <property type="protein sequence ID" value="CAE0438985.1"/>
    <property type="molecule type" value="Transcribed_RNA"/>
</dbReference>
<accession>A0A7S3LRA0</accession>
<feature type="region of interest" description="Disordered" evidence="1">
    <location>
        <begin position="236"/>
        <end position="309"/>
    </location>
</feature>
<feature type="region of interest" description="Disordered" evidence="1">
    <location>
        <begin position="1"/>
        <end position="30"/>
    </location>
</feature>